<dbReference type="KEGG" id="bon:A361_14735"/>
<protein>
    <submittedName>
        <fullName evidence="2">Uncharacterized protein</fullName>
    </submittedName>
</protein>
<dbReference type="Proteomes" id="UP000077856">
    <property type="component" value="Chromosome"/>
</dbReference>
<gene>
    <name evidence="2" type="ORF">A361_14735</name>
</gene>
<dbReference type="EMBL" id="CP015506">
    <property type="protein sequence ID" value="AND40354.1"/>
    <property type="molecule type" value="Genomic_DNA"/>
</dbReference>
<evidence type="ECO:0000256" key="1">
    <source>
        <dbReference type="SAM" id="MobiDB-lite"/>
    </source>
</evidence>
<name>A0A160MCD0_9BACI</name>
<feature type="region of interest" description="Disordered" evidence="1">
    <location>
        <begin position="14"/>
        <end position="43"/>
    </location>
</feature>
<dbReference type="RefSeq" id="WP_019383437.1">
    <property type="nucleotide sequence ID" value="NZ_CP015506.1"/>
</dbReference>
<evidence type="ECO:0000313" key="3">
    <source>
        <dbReference type="Proteomes" id="UP000077856"/>
    </source>
</evidence>
<reference evidence="2 3" key="1">
    <citation type="submission" date="2016-04" db="EMBL/GenBank/DDBJ databases">
        <title>Complete genome sequence of Bacillus oceanisediminis strain 2691.</title>
        <authorList>
            <person name="Jeong H."/>
            <person name="Kim H.J."/>
            <person name="Lee D.-W."/>
        </authorList>
    </citation>
    <scope>NUCLEOTIDE SEQUENCE [LARGE SCALE GENOMIC DNA]</scope>
    <source>
        <strain evidence="2 3">2691</strain>
    </source>
</reference>
<sequence length="59" mass="6817">MKPKIHKAHKFRIHQVAKEKSSSIIKPKSQNQPSKWELTKGNKAEIPEPTIKMGVNQRE</sequence>
<organism evidence="2 3">
    <name type="scientific">Cytobacillus oceanisediminis 2691</name>
    <dbReference type="NCBI Taxonomy" id="1196031"/>
    <lineage>
        <taxon>Bacteria</taxon>
        <taxon>Bacillati</taxon>
        <taxon>Bacillota</taxon>
        <taxon>Bacilli</taxon>
        <taxon>Bacillales</taxon>
        <taxon>Bacillaceae</taxon>
        <taxon>Cytobacillus</taxon>
    </lineage>
</organism>
<proteinExistence type="predicted"/>
<evidence type="ECO:0000313" key="2">
    <source>
        <dbReference type="EMBL" id="AND40354.1"/>
    </source>
</evidence>
<accession>A0A160MCD0</accession>
<dbReference type="AlphaFoldDB" id="A0A160MCD0"/>